<dbReference type="PROSITE" id="PS51257">
    <property type="entry name" value="PROKAR_LIPOPROTEIN"/>
    <property type="match status" value="1"/>
</dbReference>
<dbReference type="Gene3D" id="3.40.50.1820">
    <property type="entry name" value="alpha/beta hydrolase"/>
    <property type="match status" value="1"/>
</dbReference>
<dbReference type="RefSeq" id="WP_089306355.1">
    <property type="nucleotide sequence ID" value="NZ_FZOO01000007.1"/>
</dbReference>
<dbReference type="Proteomes" id="UP000198373">
    <property type="component" value="Unassembled WGS sequence"/>
</dbReference>
<protein>
    <recommendedName>
        <fullName evidence="5">Serine aminopeptidase, S33</fullName>
    </recommendedName>
</protein>
<dbReference type="SUPFAM" id="SSF53474">
    <property type="entry name" value="alpha/beta-Hydrolases"/>
    <property type="match status" value="1"/>
</dbReference>
<dbReference type="InterPro" id="IPR029058">
    <property type="entry name" value="AB_hydrolase_fold"/>
</dbReference>
<evidence type="ECO:0000313" key="4">
    <source>
        <dbReference type="Proteomes" id="UP000198373"/>
    </source>
</evidence>
<sequence>MTRRRPRRGAGRAAAALAVAALLGGCSAPAVPAAGPAAAPVPPADRVPPAESVSPATVAEPLPDLGPGVHEVEVGGQAAVVVRPQQPNGRLVLYAHGLDARGTAVLAGEGFGALADGLVAAGYAVAASDAGGDAWGDAASVDAHAALAAAVTDLVDATDVYLVAESMGGLAGARLVEGRRIPGLRAYAGIQPLCDLGSVYDDHAASIDTAYGPAVDGALRALSPVRLDAAVPAVFWASAEDTVVDRARNADVCAAQVVADGGSAVVRAAEGEHGDPSHYDLGALLDLFASTAAPPLGAPPAPGS</sequence>
<evidence type="ECO:0000313" key="3">
    <source>
        <dbReference type="EMBL" id="SNS73233.1"/>
    </source>
</evidence>
<feature type="chain" id="PRO_5012466995" description="Serine aminopeptidase, S33" evidence="2">
    <location>
        <begin position="31"/>
        <end position="304"/>
    </location>
</feature>
<dbReference type="PROSITE" id="PS51318">
    <property type="entry name" value="TAT"/>
    <property type="match status" value="1"/>
</dbReference>
<reference evidence="4" key="1">
    <citation type="submission" date="2017-06" db="EMBL/GenBank/DDBJ databases">
        <authorList>
            <person name="Varghese N."/>
            <person name="Submissions S."/>
        </authorList>
    </citation>
    <scope>NUCLEOTIDE SEQUENCE [LARGE SCALE GENOMIC DNA]</scope>
    <source>
        <strain evidence="4">DSM 46839</strain>
    </source>
</reference>
<keyword evidence="2" id="KW-0732">Signal</keyword>
<proteinExistence type="predicted"/>
<feature type="signal peptide" evidence="2">
    <location>
        <begin position="1"/>
        <end position="30"/>
    </location>
</feature>
<dbReference type="EMBL" id="FZOO01000007">
    <property type="protein sequence ID" value="SNS73233.1"/>
    <property type="molecule type" value="Genomic_DNA"/>
</dbReference>
<evidence type="ECO:0008006" key="5">
    <source>
        <dbReference type="Google" id="ProtNLM"/>
    </source>
</evidence>
<keyword evidence="4" id="KW-1185">Reference proteome</keyword>
<dbReference type="OrthoDB" id="2987348at2"/>
<feature type="region of interest" description="Disordered" evidence="1">
    <location>
        <begin position="33"/>
        <end position="55"/>
    </location>
</feature>
<evidence type="ECO:0000256" key="1">
    <source>
        <dbReference type="SAM" id="MobiDB-lite"/>
    </source>
</evidence>
<accession>A0A239GXJ1</accession>
<dbReference type="InterPro" id="IPR006311">
    <property type="entry name" value="TAT_signal"/>
</dbReference>
<dbReference type="AlphaFoldDB" id="A0A239GXJ1"/>
<organism evidence="3 4">
    <name type="scientific">Geodermatophilus pulveris</name>
    <dbReference type="NCBI Taxonomy" id="1564159"/>
    <lineage>
        <taxon>Bacteria</taxon>
        <taxon>Bacillati</taxon>
        <taxon>Actinomycetota</taxon>
        <taxon>Actinomycetes</taxon>
        <taxon>Geodermatophilales</taxon>
        <taxon>Geodermatophilaceae</taxon>
        <taxon>Geodermatophilus</taxon>
    </lineage>
</organism>
<gene>
    <name evidence="3" type="ORF">SAMN06893096_10783</name>
</gene>
<evidence type="ECO:0000256" key="2">
    <source>
        <dbReference type="SAM" id="SignalP"/>
    </source>
</evidence>
<name>A0A239GXJ1_9ACTN</name>